<keyword evidence="2" id="KW-1185">Reference proteome</keyword>
<name>A0A6N6N057_9BACT</name>
<dbReference type="CDD" id="cd11537">
    <property type="entry name" value="NTP-PPase_RS21-C6_like"/>
    <property type="match status" value="1"/>
</dbReference>
<dbReference type="InterPro" id="IPR025984">
    <property type="entry name" value="DCTPP"/>
</dbReference>
<protein>
    <submittedName>
        <fullName evidence="1">Nucleotide pyrophosphohydrolase</fullName>
    </submittedName>
</protein>
<dbReference type="SUPFAM" id="SSF101386">
    <property type="entry name" value="all-alpha NTP pyrophosphatases"/>
    <property type="match status" value="1"/>
</dbReference>
<dbReference type="GO" id="GO:0047429">
    <property type="term" value="F:nucleoside triphosphate diphosphatase activity"/>
    <property type="evidence" value="ECO:0007669"/>
    <property type="project" value="InterPro"/>
</dbReference>
<dbReference type="InterPro" id="IPR052555">
    <property type="entry name" value="dCTP_Pyrophosphatase"/>
</dbReference>
<dbReference type="Pfam" id="PF12643">
    <property type="entry name" value="MazG-like"/>
    <property type="match status" value="1"/>
</dbReference>
<dbReference type="Proteomes" id="UP000438699">
    <property type="component" value="Unassembled WGS sequence"/>
</dbReference>
<dbReference type="PANTHER" id="PTHR46523:SF1">
    <property type="entry name" value="DCTP PYROPHOSPHATASE 1"/>
    <property type="match status" value="1"/>
</dbReference>
<comment type="caution">
    <text evidence="1">The sequence shown here is derived from an EMBL/GenBank/DDBJ whole genome shotgun (WGS) entry which is preliminary data.</text>
</comment>
<accession>A0A6N6N057</accession>
<dbReference type="Gene3D" id="1.10.287.1080">
    <property type="entry name" value="MazG-like"/>
    <property type="match status" value="1"/>
</dbReference>
<gene>
    <name evidence="1" type="ORF">F8A88_15525</name>
</gene>
<evidence type="ECO:0000313" key="2">
    <source>
        <dbReference type="Proteomes" id="UP000438699"/>
    </source>
</evidence>
<proteinExistence type="predicted"/>
<evidence type="ECO:0000313" key="1">
    <source>
        <dbReference type="EMBL" id="KAB1437251.1"/>
    </source>
</evidence>
<dbReference type="RefSeq" id="WP_151152101.1">
    <property type="nucleotide sequence ID" value="NZ_WAIE01000012.1"/>
</dbReference>
<dbReference type="GO" id="GO:0009143">
    <property type="term" value="P:nucleoside triphosphate catabolic process"/>
    <property type="evidence" value="ECO:0007669"/>
    <property type="project" value="InterPro"/>
</dbReference>
<dbReference type="PANTHER" id="PTHR46523">
    <property type="entry name" value="DCTP PYROPHOSPHATASE 1"/>
    <property type="match status" value="1"/>
</dbReference>
<reference evidence="1 2" key="1">
    <citation type="journal article" date="2017" name="Int. J. Syst. Evol. Microbiol.">
        <title>Desulfovibrio senegalensis sp. nov., a mesophilic sulfate reducer isolated from marine sediment.</title>
        <authorList>
            <person name="Thioye A."/>
            <person name="Gam Z.B.A."/>
            <person name="Mbengue M."/>
            <person name="Cayol J.L."/>
            <person name="Joseph-Bartoli M."/>
            <person name="Toure-Kane C."/>
            <person name="Labat M."/>
        </authorList>
    </citation>
    <scope>NUCLEOTIDE SEQUENCE [LARGE SCALE GENOMIC DNA]</scope>
    <source>
        <strain evidence="1 2">DSM 101509</strain>
    </source>
</reference>
<organism evidence="1 2">
    <name type="scientific">Pseudodesulfovibrio senegalensis</name>
    <dbReference type="NCBI Taxonomy" id="1721087"/>
    <lineage>
        <taxon>Bacteria</taxon>
        <taxon>Pseudomonadati</taxon>
        <taxon>Thermodesulfobacteriota</taxon>
        <taxon>Desulfovibrionia</taxon>
        <taxon>Desulfovibrionales</taxon>
        <taxon>Desulfovibrionaceae</taxon>
    </lineage>
</organism>
<dbReference type="EMBL" id="WAIE01000012">
    <property type="protein sequence ID" value="KAB1437251.1"/>
    <property type="molecule type" value="Genomic_DNA"/>
</dbReference>
<keyword evidence="1" id="KW-0378">Hydrolase</keyword>
<sequence length="118" mass="13649">MSDSLKELTETVRVFVDERDWGAFQSPKNLALALCGEAGELAEQLQWLTQEQSRNPEPDRRQRIADECADVLVYLVRIADELGFDLVEAAKAKCLKNEKKYPVELVHGRLKRRDEYER</sequence>
<dbReference type="OrthoDB" id="9791898at2"/>
<dbReference type="PIRSF" id="PIRSF029826">
    <property type="entry name" value="UCP029826_pph"/>
    <property type="match status" value="1"/>
</dbReference>
<dbReference type="AlphaFoldDB" id="A0A6N6N057"/>